<dbReference type="AlphaFoldDB" id="A0A3S1BPP5"/>
<proteinExistence type="predicted"/>
<evidence type="ECO:0000313" key="3">
    <source>
        <dbReference type="Proteomes" id="UP000271974"/>
    </source>
</evidence>
<protein>
    <submittedName>
        <fullName evidence="2">Uncharacterized protein</fullName>
    </submittedName>
</protein>
<feature type="compositionally biased region" description="Polar residues" evidence="1">
    <location>
        <begin position="1"/>
        <end position="10"/>
    </location>
</feature>
<comment type="caution">
    <text evidence="2">The sequence shown here is derived from an EMBL/GenBank/DDBJ whole genome shotgun (WGS) entry which is preliminary data.</text>
</comment>
<sequence length="485" mass="52055">MEDPQSQPQPTVEDPHCQPQPTVEDPHCQPQPTVEDPHCQPQPTVENSHIQQHDGIESPAVPNNLQIAPAPTVAQNSDRVFKRPASPQLRRKKVAKKHVGLSDEEIERKRLRNNEQDSIAHFSFEGFNAGTGDVGVMVRNNGYRGSQNQPYVRNQDHQQTYHNLGNVPAPINHNLGNVPAAINHNLGNVPAAINHNLGNVPAAFNHNLGNVPAPINHNLGNVPAAINHNLGNVPAAINHNLGNVPSAINHNLGNIPAINNHNLGNVPAAINHNLDNVPAAINHNFGNVPAAINHNLGNVLPSSEYLEHTSLRQSAIPQSPMDNKYTMLSDGHSLGGASFGQSVCQELDFLIPMTPTAEPPRQMIPTPIVPRLMTSSPDPPRLMTPMLVPNSPACFSANSFYGSSNEASGAAGFEDFINSLPCLPMDCPQTPAPFSDCPLESLYTNTDQNIGLGSVGSVCLDAYSFPCLSPDTVSRTLGDCAEDTP</sequence>
<feature type="compositionally biased region" description="Basic residues" evidence="1">
    <location>
        <begin position="89"/>
        <end position="99"/>
    </location>
</feature>
<keyword evidence="3" id="KW-1185">Reference proteome</keyword>
<accession>A0A3S1BPP5</accession>
<gene>
    <name evidence="2" type="ORF">EGW08_006450</name>
</gene>
<organism evidence="2 3">
    <name type="scientific">Elysia chlorotica</name>
    <name type="common">Eastern emerald elysia</name>
    <name type="synonym">Sea slug</name>
    <dbReference type="NCBI Taxonomy" id="188477"/>
    <lineage>
        <taxon>Eukaryota</taxon>
        <taxon>Metazoa</taxon>
        <taxon>Spiralia</taxon>
        <taxon>Lophotrochozoa</taxon>
        <taxon>Mollusca</taxon>
        <taxon>Gastropoda</taxon>
        <taxon>Heterobranchia</taxon>
        <taxon>Euthyneura</taxon>
        <taxon>Panpulmonata</taxon>
        <taxon>Sacoglossa</taxon>
        <taxon>Placobranchoidea</taxon>
        <taxon>Plakobranchidae</taxon>
        <taxon>Elysia</taxon>
    </lineage>
</organism>
<name>A0A3S1BPP5_ELYCH</name>
<evidence type="ECO:0000313" key="2">
    <source>
        <dbReference type="EMBL" id="RUS85821.1"/>
    </source>
</evidence>
<dbReference type="OrthoDB" id="10646246at2759"/>
<dbReference type="EMBL" id="RQTK01000159">
    <property type="protein sequence ID" value="RUS85821.1"/>
    <property type="molecule type" value="Genomic_DNA"/>
</dbReference>
<reference evidence="2 3" key="1">
    <citation type="submission" date="2019-01" db="EMBL/GenBank/DDBJ databases">
        <title>A draft genome assembly of the solar-powered sea slug Elysia chlorotica.</title>
        <authorList>
            <person name="Cai H."/>
            <person name="Li Q."/>
            <person name="Fang X."/>
            <person name="Li J."/>
            <person name="Curtis N.E."/>
            <person name="Altenburger A."/>
            <person name="Shibata T."/>
            <person name="Feng M."/>
            <person name="Maeda T."/>
            <person name="Schwartz J.A."/>
            <person name="Shigenobu S."/>
            <person name="Lundholm N."/>
            <person name="Nishiyama T."/>
            <person name="Yang H."/>
            <person name="Hasebe M."/>
            <person name="Li S."/>
            <person name="Pierce S.K."/>
            <person name="Wang J."/>
        </authorList>
    </citation>
    <scope>NUCLEOTIDE SEQUENCE [LARGE SCALE GENOMIC DNA]</scope>
    <source>
        <strain evidence="2">EC2010</strain>
        <tissue evidence="2">Whole organism of an adult</tissue>
    </source>
</reference>
<feature type="region of interest" description="Disordered" evidence="1">
    <location>
        <begin position="1"/>
        <end position="101"/>
    </location>
</feature>
<dbReference type="Proteomes" id="UP000271974">
    <property type="component" value="Unassembled WGS sequence"/>
</dbReference>
<evidence type="ECO:0000256" key="1">
    <source>
        <dbReference type="SAM" id="MobiDB-lite"/>
    </source>
</evidence>
<feature type="compositionally biased region" description="Polar residues" evidence="1">
    <location>
        <begin position="41"/>
        <end position="50"/>
    </location>
</feature>